<sequence length="102" mass="11994">MRVYGYLCNASYFITRPIFGRFQVLSISLISLRKIWGPRRKTTSAETNENVGQGCLFIKVEEDNVFQELTLMLRVLILKQFVQALNHCVMLRKVHPLLMYKR</sequence>
<protein>
    <submittedName>
        <fullName evidence="1">Uncharacterized protein</fullName>
    </submittedName>
</protein>
<evidence type="ECO:0000313" key="2">
    <source>
        <dbReference type="Proteomes" id="UP000324800"/>
    </source>
</evidence>
<comment type="caution">
    <text evidence="1">The sequence shown here is derived from an EMBL/GenBank/DDBJ whole genome shotgun (WGS) entry which is preliminary data.</text>
</comment>
<organism evidence="1 2">
    <name type="scientific">Streblomastix strix</name>
    <dbReference type="NCBI Taxonomy" id="222440"/>
    <lineage>
        <taxon>Eukaryota</taxon>
        <taxon>Metamonada</taxon>
        <taxon>Preaxostyla</taxon>
        <taxon>Oxymonadida</taxon>
        <taxon>Streblomastigidae</taxon>
        <taxon>Streblomastix</taxon>
    </lineage>
</organism>
<dbReference type="AlphaFoldDB" id="A0A5J4V7Z2"/>
<accession>A0A5J4V7Z2</accession>
<proteinExistence type="predicted"/>
<evidence type="ECO:0000313" key="1">
    <source>
        <dbReference type="EMBL" id="KAA6378664.1"/>
    </source>
</evidence>
<dbReference type="Proteomes" id="UP000324800">
    <property type="component" value="Unassembled WGS sequence"/>
</dbReference>
<name>A0A5J4V7Z2_9EUKA</name>
<reference evidence="1 2" key="1">
    <citation type="submission" date="2019-03" db="EMBL/GenBank/DDBJ databases">
        <title>Single cell metagenomics reveals metabolic interactions within the superorganism composed of flagellate Streblomastix strix and complex community of Bacteroidetes bacteria on its surface.</title>
        <authorList>
            <person name="Treitli S.C."/>
            <person name="Kolisko M."/>
            <person name="Husnik F."/>
            <person name="Keeling P."/>
            <person name="Hampl V."/>
        </authorList>
    </citation>
    <scope>NUCLEOTIDE SEQUENCE [LARGE SCALE GENOMIC DNA]</scope>
    <source>
        <strain evidence="1">ST1C</strain>
    </source>
</reference>
<gene>
    <name evidence="1" type="ORF">EZS28_025811</name>
</gene>
<dbReference type="EMBL" id="SNRW01008999">
    <property type="protein sequence ID" value="KAA6378664.1"/>
    <property type="molecule type" value="Genomic_DNA"/>
</dbReference>